<feature type="transmembrane region" description="Helical" evidence="1">
    <location>
        <begin position="135"/>
        <end position="155"/>
    </location>
</feature>
<evidence type="ECO:0000313" key="2">
    <source>
        <dbReference type="EMBL" id="VDI25880.1"/>
    </source>
</evidence>
<evidence type="ECO:0000313" key="3">
    <source>
        <dbReference type="Proteomes" id="UP000596742"/>
    </source>
</evidence>
<keyword evidence="1" id="KW-1133">Transmembrane helix</keyword>
<protein>
    <submittedName>
        <fullName evidence="2">Uncharacterized protein</fullName>
    </submittedName>
</protein>
<gene>
    <name evidence="2" type="ORF">MGAL_10B057423</name>
</gene>
<accession>A0A8B6DY67</accession>
<comment type="caution">
    <text evidence="2">The sequence shown here is derived from an EMBL/GenBank/DDBJ whole genome shotgun (WGS) entry which is preliminary data.</text>
</comment>
<evidence type="ECO:0000256" key="1">
    <source>
        <dbReference type="SAM" id="Phobius"/>
    </source>
</evidence>
<keyword evidence="3" id="KW-1185">Reference proteome</keyword>
<dbReference type="EMBL" id="UYJE01004195">
    <property type="protein sequence ID" value="VDI25880.1"/>
    <property type="molecule type" value="Genomic_DNA"/>
</dbReference>
<proteinExistence type="predicted"/>
<sequence>MACGGNSDDICGGTYRLSLYRIECSSDTTVLSFPQTTSDRSTVIQEVTTESTVAANSPYTTSLAQFTLMSSVGSNNSVCSCANCMQINNTVWTEEELTEKLLLLRNAISINKKETNLYKATKMSAYDPRKSSRNIGIVGVIVLVVPVIFVVVMDVQRICK</sequence>
<dbReference type="AlphaFoldDB" id="A0A8B6DY67"/>
<reference evidence="2" key="1">
    <citation type="submission" date="2018-11" db="EMBL/GenBank/DDBJ databases">
        <authorList>
            <person name="Alioto T."/>
            <person name="Alioto T."/>
        </authorList>
    </citation>
    <scope>NUCLEOTIDE SEQUENCE</scope>
</reference>
<name>A0A8B6DY67_MYTGA</name>
<keyword evidence="1" id="KW-0812">Transmembrane</keyword>
<dbReference type="OrthoDB" id="6209310at2759"/>
<dbReference type="Proteomes" id="UP000596742">
    <property type="component" value="Unassembled WGS sequence"/>
</dbReference>
<organism evidence="2 3">
    <name type="scientific">Mytilus galloprovincialis</name>
    <name type="common">Mediterranean mussel</name>
    <dbReference type="NCBI Taxonomy" id="29158"/>
    <lineage>
        <taxon>Eukaryota</taxon>
        <taxon>Metazoa</taxon>
        <taxon>Spiralia</taxon>
        <taxon>Lophotrochozoa</taxon>
        <taxon>Mollusca</taxon>
        <taxon>Bivalvia</taxon>
        <taxon>Autobranchia</taxon>
        <taxon>Pteriomorphia</taxon>
        <taxon>Mytilida</taxon>
        <taxon>Mytiloidea</taxon>
        <taxon>Mytilidae</taxon>
        <taxon>Mytilinae</taxon>
        <taxon>Mytilus</taxon>
    </lineage>
</organism>
<keyword evidence="1" id="KW-0472">Membrane</keyword>